<feature type="transmembrane region" description="Helical" evidence="1">
    <location>
        <begin position="27"/>
        <end position="45"/>
    </location>
</feature>
<keyword evidence="1" id="KW-0812">Transmembrane</keyword>
<keyword evidence="1" id="KW-1133">Transmembrane helix</keyword>
<dbReference type="AlphaFoldDB" id="A0A0F9HJT7"/>
<feature type="transmembrane region" description="Helical" evidence="1">
    <location>
        <begin position="180"/>
        <end position="200"/>
    </location>
</feature>
<accession>A0A0F9HJT7</accession>
<feature type="transmembrane region" description="Helical" evidence="1">
    <location>
        <begin position="5"/>
        <end position="21"/>
    </location>
</feature>
<feature type="transmembrane region" description="Helical" evidence="1">
    <location>
        <begin position="156"/>
        <end position="173"/>
    </location>
</feature>
<dbReference type="EMBL" id="LAZR01014873">
    <property type="protein sequence ID" value="KKM15581.1"/>
    <property type="molecule type" value="Genomic_DNA"/>
</dbReference>
<feature type="transmembrane region" description="Helical" evidence="1">
    <location>
        <begin position="231"/>
        <end position="249"/>
    </location>
</feature>
<keyword evidence="1" id="KW-0472">Membrane</keyword>
<proteinExistence type="predicted"/>
<feature type="transmembrane region" description="Helical" evidence="1">
    <location>
        <begin position="80"/>
        <end position="99"/>
    </location>
</feature>
<protein>
    <submittedName>
        <fullName evidence="2">Uncharacterized protein</fullName>
    </submittedName>
</protein>
<feature type="transmembrane region" description="Helical" evidence="1">
    <location>
        <begin position="256"/>
        <end position="273"/>
    </location>
</feature>
<sequence length="439" mass="49240">MIMILMVLVFFYFLYMLILVVPDKNSLIILTSLSVSYVICFGIKSRKPVNSLYAFLLITLFLPSGGNNWVVVHIVELPGVSMLDLFLNVAAFTICIHLLRPNPLRPSVSKRLRQFCILISLTAIVSFTFALVRAIGGSNYLMVPVASEELVGPAPLLHGAIFLYGCTALITRIKQIEGMFLIIVLSGVELVLEAILYFYLELPLPLAERSVSISIISGQKTFRSLIFADNLITSFVCLASIGCVLYFAFTRKTYKFLLLLLIPLLFLPIGVGYERAPLVGAFLAVFSFFLFSGFIRSSGKVIISTLIVCLSLFINIKSITINVFDLLFDTSTRRPLYFINYMDSWSSRVGSYLRGMDVVLFSFPFGVGPKNMVNYAMSSPSVPTYFLSFLPTVLGKEFYMNISSGSHVTGPHNFYIYFMAEEEEEKTEETYEEETEAKE</sequence>
<organism evidence="2">
    <name type="scientific">marine sediment metagenome</name>
    <dbReference type="NCBI Taxonomy" id="412755"/>
    <lineage>
        <taxon>unclassified sequences</taxon>
        <taxon>metagenomes</taxon>
        <taxon>ecological metagenomes</taxon>
    </lineage>
</organism>
<feature type="transmembrane region" description="Helical" evidence="1">
    <location>
        <begin position="52"/>
        <end position="74"/>
    </location>
</feature>
<comment type="caution">
    <text evidence="2">The sequence shown here is derived from an EMBL/GenBank/DDBJ whole genome shotgun (WGS) entry which is preliminary data.</text>
</comment>
<name>A0A0F9HJT7_9ZZZZ</name>
<gene>
    <name evidence="2" type="ORF">LCGC14_1694610</name>
</gene>
<reference evidence="2" key="1">
    <citation type="journal article" date="2015" name="Nature">
        <title>Complex archaea that bridge the gap between prokaryotes and eukaryotes.</title>
        <authorList>
            <person name="Spang A."/>
            <person name="Saw J.H."/>
            <person name="Jorgensen S.L."/>
            <person name="Zaremba-Niedzwiedzka K."/>
            <person name="Martijn J."/>
            <person name="Lind A.E."/>
            <person name="van Eijk R."/>
            <person name="Schleper C."/>
            <person name="Guy L."/>
            <person name="Ettema T.J."/>
        </authorList>
    </citation>
    <scope>NUCLEOTIDE SEQUENCE</scope>
</reference>
<evidence type="ECO:0000256" key="1">
    <source>
        <dbReference type="SAM" id="Phobius"/>
    </source>
</evidence>
<evidence type="ECO:0000313" key="2">
    <source>
        <dbReference type="EMBL" id="KKM15581.1"/>
    </source>
</evidence>
<feature type="transmembrane region" description="Helical" evidence="1">
    <location>
        <begin position="302"/>
        <end position="324"/>
    </location>
</feature>
<feature type="transmembrane region" description="Helical" evidence="1">
    <location>
        <begin position="279"/>
        <end position="295"/>
    </location>
</feature>
<feature type="transmembrane region" description="Helical" evidence="1">
    <location>
        <begin position="115"/>
        <end position="136"/>
    </location>
</feature>